<dbReference type="Proteomes" id="UP000649179">
    <property type="component" value="Unassembled WGS sequence"/>
</dbReference>
<dbReference type="AlphaFoldDB" id="A0A917F301"/>
<reference evidence="4" key="2">
    <citation type="submission" date="2020-09" db="EMBL/GenBank/DDBJ databases">
        <authorList>
            <person name="Sun Q."/>
            <person name="Zhou Y."/>
        </authorList>
    </citation>
    <scope>NUCLEOTIDE SEQUENCE</scope>
    <source>
        <strain evidence="4">CGMCC 1.16067</strain>
    </source>
</reference>
<dbReference type="Pfam" id="PF20789">
    <property type="entry name" value="4HBT_3C"/>
    <property type="match status" value="1"/>
</dbReference>
<gene>
    <name evidence="4" type="ORF">GCM10011519_16710</name>
</gene>
<evidence type="ECO:0008006" key="6">
    <source>
        <dbReference type="Google" id="ProtNLM"/>
    </source>
</evidence>
<dbReference type="Pfam" id="PF13622">
    <property type="entry name" value="4HBT_3"/>
    <property type="match status" value="1"/>
</dbReference>
<dbReference type="InterPro" id="IPR042171">
    <property type="entry name" value="Acyl-CoA_hotdog"/>
</dbReference>
<evidence type="ECO:0000313" key="5">
    <source>
        <dbReference type="Proteomes" id="UP000649179"/>
    </source>
</evidence>
<feature type="region of interest" description="Disordered" evidence="1">
    <location>
        <begin position="115"/>
        <end position="141"/>
    </location>
</feature>
<reference evidence="4" key="1">
    <citation type="journal article" date="2014" name="Int. J. Syst. Evol. Microbiol.">
        <title>Complete genome sequence of Corynebacterium casei LMG S-19264T (=DSM 44701T), isolated from a smear-ripened cheese.</title>
        <authorList>
            <consortium name="US DOE Joint Genome Institute (JGI-PGF)"/>
            <person name="Walter F."/>
            <person name="Albersmeier A."/>
            <person name="Kalinowski J."/>
            <person name="Ruckert C."/>
        </authorList>
    </citation>
    <scope>NUCLEOTIDE SEQUENCE</scope>
    <source>
        <strain evidence="4">CGMCC 1.16067</strain>
    </source>
</reference>
<dbReference type="InterPro" id="IPR029069">
    <property type="entry name" value="HotDog_dom_sf"/>
</dbReference>
<dbReference type="RefSeq" id="WP_188779363.1">
    <property type="nucleotide sequence ID" value="NZ_BMKQ01000001.1"/>
</dbReference>
<name>A0A917F301_9ACTN</name>
<evidence type="ECO:0000313" key="4">
    <source>
        <dbReference type="EMBL" id="GGF43478.1"/>
    </source>
</evidence>
<evidence type="ECO:0000259" key="2">
    <source>
        <dbReference type="Pfam" id="PF13622"/>
    </source>
</evidence>
<feature type="domain" description="Acyl-CoA thioesterase-like C-terminal" evidence="3">
    <location>
        <begin position="131"/>
        <end position="262"/>
    </location>
</feature>
<dbReference type="SUPFAM" id="SSF54637">
    <property type="entry name" value="Thioesterase/thiol ester dehydrase-isomerase"/>
    <property type="match status" value="2"/>
</dbReference>
<dbReference type="Gene3D" id="2.40.160.210">
    <property type="entry name" value="Acyl-CoA thioesterase, double hotdog domain"/>
    <property type="match status" value="1"/>
</dbReference>
<keyword evidence="5" id="KW-1185">Reference proteome</keyword>
<dbReference type="EMBL" id="BMKQ01000001">
    <property type="protein sequence ID" value="GGF43478.1"/>
    <property type="molecule type" value="Genomic_DNA"/>
</dbReference>
<comment type="caution">
    <text evidence="4">The sequence shown here is derived from an EMBL/GenBank/DDBJ whole genome shotgun (WGS) entry which is preliminary data.</text>
</comment>
<organism evidence="4 5">
    <name type="scientific">Marmoricola endophyticus</name>
    <dbReference type="NCBI Taxonomy" id="2040280"/>
    <lineage>
        <taxon>Bacteria</taxon>
        <taxon>Bacillati</taxon>
        <taxon>Actinomycetota</taxon>
        <taxon>Actinomycetes</taxon>
        <taxon>Propionibacteriales</taxon>
        <taxon>Nocardioidaceae</taxon>
        <taxon>Marmoricola</taxon>
    </lineage>
</organism>
<evidence type="ECO:0000259" key="3">
    <source>
        <dbReference type="Pfam" id="PF20789"/>
    </source>
</evidence>
<accession>A0A917F301</accession>
<evidence type="ECO:0000256" key="1">
    <source>
        <dbReference type="SAM" id="MobiDB-lite"/>
    </source>
</evidence>
<dbReference type="InterPro" id="IPR049449">
    <property type="entry name" value="TesB_ACOT8-like_N"/>
</dbReference>
<protein>
    <recommendedName>
        <fullName evidence="6">Thioesterase family protein</fullName>
    </recommendedName>
</protein>
<dbReference type="InterPro" id="IPR049450">
    <property type="entry name" value="ACOT8-like_C"/>
</dbReference>
<feature type="domain" description="Acyl-CoA thioesterase-like N-terminal HotDog" evidence="2">
    <location>
        <begin position="30"/>
        <end position="110"/>
    </location>
</feature>
<sequence>MKSPDEPCWYLPDGTDAEGRERFVPTVSTAGPWTPDAEHGGPPAALLGRATEQLLPADRTVARYALDLLGPIGLGPLAVSAQVLRPGRTVSLLQAELHDESTGRCVAVARSWSLPAHEDGPGEPAAPGDRPDDGVERGRPAGWGSGYLDAVDWRWLAGGLEEPGAGAAWMRPKVPLVAGEAMSPLQRVLACVDSASGVSAALDIRRWAFMNVELTVTFLRPAEGDWVRLDAATTLGPGAVGSTTGTVSDLRGEVARSTQTLLLQRR</sequence>
<proteinExistence type="predicted"/>
<feature type="compositionally biased region" description="Basic and acidic residues" evidence="1">
    <location>
        <begin position="129"/>
        <end position="139"/>
    </location>
</feature>